<feature type="non-terminal residue" evidence="1">
    <location>
        <position position="89"/>
    </location>
</feature>
<keyword evidence="2" id="KW-1185">Reference proteome</keyword>
<name>A0A485NDN7_LYNPA</name>
<sequence>MTLKVVLSTKHSLFTNFPVTCEDRDLPGNFSNQLITGGPLPEMAMFGGGTSTQPLHLLVFMATMAEHSFNCCIDDVIRDKIRTLGRVIL</sequence>
<accession>A0A485NDN7</accession>
<dbReference type="AlphaFoldDB" id="A0A485NDN7"/>
<organism evidence="1 2">
    <name type="scientific">Lynx pardinus</name>
    <name type="common">Iberian lynx</name>
    <name type="synonym">Felis pardina</name>
    <dbReference type="NCBI Taxonomy" id="191816"/>
    <lineage>
        <taxon>Eukaryota</taxon>
        <taxon>Metazoa</taxon>
        <taxon>Chordata</taxon>
        <taxon>Craniata</taxon>
        <taxon>Vertebrata</taxon>
        <taxon>Euteleostomi</taxon>
        <taxon>Mammalia</taxon>
        <taxon>Eutheria</taxon>
        <taxon>Laurasiatheria</taxon>
        <taxon>Carnivora</taxon>
        <taxon>Feliformia</taxon>
        <taxon>Felidae</taxon>
        <taxon>Felinae</taxon>
        <taxon>Lynx</taxon>
    </lineage>
</organism>
<protein>
    <submittedName>
        <fullName evidence="1">Uncharacterized protein</fullName>
    </submittedName>
</protein>
<dbReference type="Proteomes" id="UP000386466">
    <property type="component" value="Unassembled WGS sequence"/>
</dbReference>
<dbReference type="EMBL" id="CAAGRJ010013874">
    <property type="protein sequence ID" value="VFV30349.1"/>
    <property type="molecule type" value="Genomic_DNA"/>
</dbReference>
<evidence type="ECO:0000313" key="1">
    <source>
        <dbReference type="EMBL" id="VFV30349.1"/>
    </source>
</evidence>
<gene>
    <name evidence="1" type="ORF">LYPA_23C014396</name>
</gene>
<evidence type="ECO:0000313" key="2">
    <source>
        <dbReference type="Proteomes" id="UP000386466"/>
    </source>
</evidence>
<proteinExistence type="predicted"/>
<reference evidence="1 2" key="1">
    <citation type="submission" date="2019-01" db="EMBL/GenBank/DDBJ databases">
        <authorList>
            <person name="Alioto T."/>
            <person name="Alioto T."/>
        </authorList>
    </citation>
    <scope>NUCLEOTIDE SEQUENCE [LARGE SCALE GENOMIC DNA]</scope>
</reference>